<dbReference type="InterPro" id="IPR029076">
    <property type="entry name" value="Imm47"/>
</dbReference>
<sequence>MANYTNLMNSSWYGEISNSNISDIKESILRSKTEQDVILQLVELFKLGDFTQKTFLIHLLNHSEDEAVLNLCIRIFCSICTHEDLRDSNNLRFLEKATEDAVNTFASAAVSTLSLEIVPYLLTLLEDWDEINDTSTIIRDSIDAFIDFEEHLGEDSSVEEIGQYYLEYINGHDLEKYYYNQKLSFPGELAKKLIERVMIAANNGHALEMELIPSLLSIWSGEKVPGDYYTVINPDNYKGFINYVEGLSKKNWEKGQKYFYGHKV</sequence>
<dbReference type="EMBL" id="QYZD01000083">
    <property type="protein sequence ID" value="RJG15183.1"/>
    <property type="molecule type" value="Genomic_DNA"/>
</dbReference>
<name>A0A3A3GCZ4_PANTH</name>
<dbReference type="Pfam" id="PF15573">
    <property type="entry name" value="Imm47"/>
    <property type="match status" value="1"/>
</dbReference>
<evidence type="ECO:0008006" key="3">
    <source>
        <dbReference type="Google" id="ProtNLM"/>
    </source>
</evidence>
<dbReference type="AlphaFoldDB" id="A0A3A3GCZ4"/>
<comment type="caution">
    <text evidence="1">The sequence shown here is derived from an EMBL/GenBank/DDBJ whole genome shotgun (WGS) entry which is preliminary data.</text>
</comment>
<dbReference type="InterPro" id="IPR016024">
    <property type="entry name" value="ARM-type_fold"/>
</dbReference>
<reference evidence="1 2" key="1">
    <citation type="submission" date="2018-09" db="EMBL/GenBank/DDBJ databases">
        <title>Paenibacillus SK2017-BO5.</title>
        <authorList>
            <person name="Piskunova J.V."/>
            <person name="Dubiley S.A."/>
            <person name="Severinov K.V."/>
        </authorList>
    </citation>
    <scope>NUCLEOTIDE SEQUENCE [LARGE SCALE GENOMIC DNA]</scope>
    <source>
        <strain evidence="1 2">BO5</strain>
    </source>
</reference>
<dbReference type="RefSeq" id="WP_119796870.1">
    <property type="nucleotide sequence ID" value="NZ_QYZD01000083.1"/>
</dbReference>
<dbReference type="Proteomes" id="UP000266177">
    <property type="component" value="Unassembled WGS sequence"/>
</dbReference>
<protein>
    <recommendedName>
        <fullName evidence="3">Group-specific protein</fullName>
    </recommendedName>
</protein>
<evidence type="ECO:0000313" key="2">
    <source>
        <dbReference type="Proteomes" id="UP000266177"/>
    </source>
</evidence>
<dbReference type="SUPFAM" id="SSF48371">
    <property type="entry name" value="ARM repeat"/>
    <property type="match status" value="1"/>
</dbReference>
<evidence type="ECO:0000313" key="1">
    <source>
        <dbReference type="EMBL" id="RJG15183.1"/>
    </source>
</evidence>
<gene>
    <name evidence="1" type="ORF">DQX05_29920</name>
</gene>
<dbReference type="OrthoDB" id="2232046at2"/>
<accession>A0A3A3GCZ4</accession>
<organism evidence="1 2">
    <name type="scientific">Paenibacillus thiaminolyticus</name>
    <name type="common">Bacillus thiaminolyticus</name>
    <dbReference type="NCBI Taxonomy" id="49283"/>
    <lineage>
        <taxon>Bacteria</taxon>
        <taxon>Bacillati</taxon>
        <taxon>Bacillota</taxon>
        <taxon>Bacilli</taxon>
        <taxon>Bacillales</taxon>
        <taxon>Paenibacillaceae</taxon>
        <taxon>Paenibacillus</taxon>
    </lineage>
</organism>
<proteinExistence type="predicted"/>